<dbReference type="PANTHER" id="PTHR12411">
    <property type="entry name" value="CYSTEINE PROTEASE FAMILY C1-RELATED"/>
    <property type="match status" value="1"/>
</dbReference>
<sequence length="354" mass="40008">MPVGPNLSETPRCARIRKFSETFIYILLLFFIYPISLDQEEYLFERYLQSFNKSYENDTIYHKRFEAFKESLKRIKNLNSLRSNASATYGLTKYSDMFPEEFSKSQLVLRQPFKKIKNLKQNVPRSKRFINTTSFNLPQKVDIRKKRAVSDIQAQGSCGACWAFAVVGIIESMNALKTGNLTKLSVQQMIDCSDYDYGCKGGDICTLLDWITTFDIKILTEDTYPLSLASETCKRTSKYGSGGVKIEGFNCESFVGNEFVMLYILANFGTLAVGINAESWQHYIGGIIQFHCDSSATSLNHAVQIVGYDLTGPIPHYIIRNSWGKDFGHDGYLYVAIGNNLCGLAHEVASVQVL</sequence>
<evidence type="ECO:0000256" key="2">
    <source>
        <dbReference type="ARBA" id="ARBA00022670"/>
    </source>
</evidence>
<dbReference type="GO" id="GO:0008234">
    <property type="term" value="F:cysteine-type peptidase activity"/>
    <property type="evidence" value="ECO:0007669"/>
    <property type="project" value="UniProtKB-KW"/>
</dbReference>
<dbReference type="PROSITE" id="PS00639">
    <property type="entry name" value="THIOL_PROTEASE_HIS"/>
    <property type="match status" value="1"/>
</dbReference>
<comment type="similarity">
    <text evidence="1">Belongs to the peptidase C1 family.</text>
</comment>
<dbReference type="AlphaFoldDB" id="A0A9P0GDC8"/>
<dbReference type="SMART" id="SM00645">
    <property type="entry name" value="Pept_C1"/>
    <property type="match status" value="1"/>
</dbReference>
<accession>A0A9P0GDC8</accession>
<keyword evidence="2" id="KW-0645">Protease</keyword>
<evidence type="ECO:0000256" key="1">
    <source>
        <dbReference type="ARBA" id="ARBA00008455"/>
    </source>
</evidence>
<feature type="transmembrane region" description="Helical" evidence="7">
    <location>
        <begin position="19"/>
        <end position="37"/>
    </location>
</feature>
<name>A0A9P0GDC8_9CUCU</name>
<evidence type="ECO:0000259" key="9">
    <source>
        <dbReference type="SMART" id="SM00848"/>
    </source>
</evidence>
<evidence type="ECO:0000313" key="11">
    <source>
        <dbReference type="Proteomes" id="UP001153636"/>
    </source>
</evidence>
<dbReference type="Proteomes" id="UP001153636">
    <property type="component" value="Chromosome 4"/>
</dbReference>
<dbReference type="Pfam" id="PF08246">
    <property type="entry name" value="Inhibitor_I29"/>
    <property type="match status" value="1"/>
</dbReference>
<keyword evidence="5" id="KW-0865">Zymogen</keyword>
<keyword evidence="3" id="KW-0378">Hydrolase</keyword>
<dbReference type="InterPro" id="IPR000169">
    <property type="entry name" value="Pept_cys_AS"/>
</dbReference>
<dbReference type="OrthoDB" id="498368at2759"/>
<keyword evidence="7" id="KW-0472">Membrane</keyword>
<evidence type="ECO:0000256" key="7">
    <source>
        <dbReference type="SAM" id="Phobius"/>
    </source>
</evidence>
<dbReference type="PROSITE" id="PS00139">
    <property type="entry name" value="THIOL_PROTEASE_CYS"/>
    <property type="match status" value="1"/>
</dbReference>
<dbReference type="PRINTS" id="PR00705">
    <property type="entry name" value="PAPAIN"/>
</dbReference>
<organism evidence="10 11">
    <name type="scientific">Psylliodes chrysocephalus</name>
    <dbReference type="NCBI Taxonomy" id="3402493"/>
    <lineage>
        <taxon>Eukaryota</taxon>
        <taxon>Metazoa</taxon>
        <taxon>Ecdysozoa</taxon>
        <taxon>Arthropoda</taxon>
        <taxon>Hexapoda</taxon>
        <taxon>Insecta</taxon>
        <taxon>Pterygota</taxon>
        <taxon>Neoptera</taxon>
        <taxon>Endopterygota</taxon>
        <taxon>Coleoptera</taxon>
        <taxon>Polyphaga</taxon>
        <taxon>Cucujiformia</taxon>
        <taxon>Chrysomeloidea</taxon>
        <taxon>Chrysomelidae</taxon>
        <taxon>Galerucinae</taxon>
        <taxon>Alticini</taxon>
        <taxon>Psylliodes</taxon>
    </lineage>
</organism>
<dbReference type="EMBL" id="OV651816">
    <property type="protein sequence ID" value="CAH1109218.1"/>
    <property type="molecule type" value="Genomic_DNA"/>
</dbReference>
<keyword evidence="6" id="KW-1015">Disulfide bond</keyword>
<keyword evidence="4" id="KW-0788">Thiol protease</keyword>
<dbReference type="Pfam" id="PF00112">
    <property type="entry name" value="Peptidase_C1"/>
    <property type="match status" value="1"/>
</dbReference>
<keyword evidence="7" id="KW-1133">Transmembrane helix</keyword>
<gene>
    <name evidence="10" type="ORF">PSYICH_LOCUS9778</name>
</gene>
<dbReference type="GO" id="GO:0006508">
    <property type="term" value="P:proteolysis"/>
    <property type="evidence" value="ECO:0007669"/>
    <property type="project" value="UniProtKB-KW"/>
</dbReference>
<reference evidence="10" key="1">
    <citation type="submission" date="2022-01" db="EMBL/GenBank/DDBJ databases">
        <authorList>
            <person name="King R."/>
        </authorList>
    </citation>
    <scope>NUCLEOTIDE SEQUENCE</scope>
</reference>
<evidence type="ECO:0000256" key="4">
    <source>
        <dbReference type="ARBA" id="ARBA00022807"/>
    </source>
</evidence>
<dbReference type="SUPFAM" id="SSF54001">
    <property type="entry name" value="Cysteine proteinases"/>
    <property type="match status" value="1"/>
</dbReference>
<dbReference type="InterPro" id="IPR038765">
    <property type="entry name" value="Papain-like_cys_pep_sf"/>
</dbReference>
<evidence type="ECO:0008006" key="12">
    <source>
        <dbReference type="Google" id="ProtNLM"/>
    </source>
</evidence>
<evidence type="ECO:0000256" key="6">
    <source>
        <dbReference type="ARBA" id="ARBA00023157"/>
    </source>
</evidence>
<dbReference type="Gene3D" id="3.90.70.10">
    <property type="entry name" value="Cysteine proteinases"/>
    <property type="match status" value="1"/>
</dbReference>
<dbReference type="InterPro" id="IPR000668">
    <property type="entry name" value="Peptidase_C1A_C"/>
</dbReference>
<evidence type="ECO:0000259" key="8">
    <source>
        <dbReference type="SMART" id="SM00645"/>
    </source>
</evidence>
<keyword evidence="11" id="KW-1185">Reference proteome</keyword>
<protein>
    <recommendedName>
        <fullName evidence="12">Cathepsin O</fullName>
    </recommendedName>
</protein>
<dbReference type="InterPro" id="IPR013201">
    <property type="entry name" value="Prot_inhib_I29"/>
</dbReference>
<evidence type="ECO:0000256" key="5">
    <source>
        <dbReference type="ARBA" id="ARBA00023145"/>
    </source>
</evidence>
<proteinExistence type="inferred from homology"/>
<keyword evidence="7" id="KW-0812">Transmembrane</keyword>
<dbReference type="InterPro" id="IPR039417">
    <property type="entry name" value="Peptidase_C1A_papain-like"/>
</dbReference>
<dbReference type="InterPro" id="IPR013128">
    <property type="entry name" value="Peptidase_C1A"/>
</dbReference>
<evidence type="ECO:0000313" key="10">
    <source>
        <dbReference type="EMBL" id="CAH1109218.1"/>
    </source>
</evidence>
<dbReference type="InterPro" id="IPR025660">
    <property type="entry name" value="Pept_his_AS"/>
</dbReference>
<dbReference type="CDD" id="cd02248">
    <property type="entry name" value="Peptidase_C1A"/>
    <property type="match status" value="1"/>
</dbReference>
<evidence type="ECO:0000256" key="3">
    <source>
        <dbReference type="ARBA" id="ARBA00022801"/>
    </source>
</evidence>
<feature type="domain" description="Peptidase C1A papain C-terminal" evidence="8">
    <location>
        <begin position="137"/>
        <end position="352"/>
    </location>
</feature>
<feature type="domain" description="Cathepsin propeptide inhibitor" evidence="9">
    <location>
        <begin position="44"/>
        <end position="102"/>
    </location>
</feature>
<dbReference type="SMART" id="SM00848">
    <property type="entry name" value="Inhibitor_I29"/>
    <property type="match status" value="1"/>
</dbReference>